<accession>A0ABP6QW36</accession>
<evidence type="ECO:0000256" key="1">
    <source>
        <dbReference type="SAM" id="MobiDB-lite"/>
    </source>
</evidence>
<feature type="compositionally biased region" description="Polar residues" evidence="1">
    <location>
        <begin position="92"/>
        <end position="106"/>
    </location>
</feature>
<dbReference type="EMBL" id="BAAAUW010000010">
    <property type="protein sequence ID" value="GAA3260583.1"/>
    <property type="molecule type" value="Genomic_DNA"/>
</dbReference>
<sequence length="106" mass="11444">MSQAPCAPPVGSVPGPTRPYAGCGASVRRFRRIRVAVSARIRVAGSTRIRVAGSTRIRTGRASRALEGRMNRAPWAERARGRREPDEPATVGRTNRATVGQTNRPP</sequence>
<reference evidence="3" key="1">
    <citation type="journal article" date="2019" name="Int. J. Syst. Evol. Microbiol.">
        <title>The Global Catalogue of Microorganisms (GCM) 10K type strain sequencing project: providing services to taxonomists for standard genome sequencing and annotation.</title>
        <authorList>
            <consortium name="The Broad Institute Genomics Platform"/>
            <consortium name="The Broad Institute Genome Sequencing Center for Infectious Disease"/>
            <person name="Wu L."/>
            <person name="Ma J."/>
        </authorList>
    </citation>
    <scope>NUCLEOTIDE SEQUENCE [LARGE SCALE GENOMIC DNA]</scope>
    <source>
        <strain evidence="3">JCM 9381</strain>
    </source>
</reference>
<evidence type="ECO:0000313" key="3">
    <source>
        <dbReference type="Proteomes" id="UP001500728"/>
    </source>
</evidence>
<proteinExistence type="predicted"/>
<keyword evidence="3" id="KW-1185">Reference proteome</keyword>
<name>A0ABP6QW36_9ACTN</name>
<gene>
    <name evidence="2" type="ORF">GCM10010469_27130</name>
</gene>
<evidence type="ECO:0000313" key="2">
    <source>
        <dbReference type="EMBL" id="GAA3260583.1"/>
    </source>
</evidence>
<feature type="compositionally biased region" description="Basic and acidic residues" evidence="1">
    <location>
        <begin position="64"/>
        <end position="86"/>
    </location>
</feature>
<feature type="region of interest" description="Disordered" evidence="1">
    <location>
        <begin position="60"/>
        <end position="106"/>
    </location>
</feature>
<protein>
    <submittedName>
        <fullName evidence="2">Uncharacterized protein</fullName>
    </submittedName>
</protein>
<feature type="region of interest" description="Disordered" evidence="1">
    <location>
        <begin position="1"/>
        <end position="21"/>
    </location>
</feature>
<dbReference type="Proteomes" id="UP001500728">
    <property type="component" value="Unassembled WGS sequence"/>
</dbReference>
<comment type="caution">
    <text evidence="2">The sequence shown here is derived from an EMBL/GenBank/DDBJ whole genome shotgun (WGS) entry which is preliminary data.</text>
</comment>
<organism evidence="2 3">
    <name type="scientific">Streptomyces labedae</name>
    <dbReference type="NCBI Taxonomy" id="285569"/>
    <lineage>
        <taxon>Bacteria</taxon>
        <taxon>Bacillati</taxon>
        <taxon>Actinomycetota</taxon>
        <taxon>Actinomycetes</taxon>
        <taxon>Kitasatosporales</taxon>
        <taxon>Streptomycetaceae</taxon>
        <taxon>Streptomyces</taxon>
    </lineage>
</organism>